<evidence type="ECO:0000313" key="10">
    <source>
        <dbReference type="EMBL" id="CAF1643681.1"/>
    </source>
</evidence>
<evidence type="ECO:0000256" key="6">
    <source>
        <dbReference type="ARBA" id="ARBA00043906"/>
    </source>
</evidence>
<dbReference type="Pfam" id="PF00067">
    <property type="entry name" value="p450"/>
    <property type="match status" value="1"/>
</dbReference>
<keyword evidence="11" id="KW-1185">Reference proteome</keyword>
<feature type="binding site" description="axial binding residue" evidence="7">
    <location>
        <position position="267"/>
    </location>
    <ligand>
        <name>heme</name>
        <dbReference type="ChEBI" id="CHEBI:30413"/>
    </ligand>
    <ligandPart>
        <name>Fe</name>
        <dbReference type="ChEBI" id="CHEBI:18248"/>
    </ligandPart>
</feature>
<keyword evidence="3 7" id="KW-0479">Metal-binding</keyword>
<dbReference type="PRINTS" id="PR00385">
    <property type="entry name" value="P450"/>
</dbReference>
<reference evidence="10" key="1">
    <citation type="submission" date="2021-02" db="EMBL/GenBank/DDBJ databases">
        <authorList>
            <person name="Nowell W R."/>
        </authorList>
    </citation>
    <scope>NUCLEOTIDE SEQUENCE</scope>
</reference>
<dbReference type="PRINTS" id="PR00463">
    <property type="entry name" value="EP450I"/>
</dbReference>
<dbReference type="PANTHER" id="PTHR24302:SF15">
    <property type="entry name" value="FATTY-ACID PEROXYGENASE"/>
    <property type="match status" value="1"/>
</dbReference>
<evidence type="ECO:0000313" key="11">
    <source>
        <dbReference type="Proteomes" id="UP000663870"/>
    </source>
</evidence>
<dbReference type="InterPro" id="IPR002401">
    <property type="entry name" value="Cyt_P450_E_grp-I"/>
</dbReference>
<keyword evidence="2 7" id="KW-0349">Heme</keyword>
<dbReference type="EMBL" id="CAJNOH010007823">
    <property type="protein sequence ID" value="CAF1466370.1"/>
    <property type="molecule type" value="Genomic_DNA"/>
</dbReference>
<proteinExistence type="inferred from homology"/>
<evidence type="ECO:0000256" key="2">
    <source>
        <dbReference type="ARBA" id="ARBA00022617"/>
    </source>
</evidence>
<keyword evidence="5 7" id="KW-0408">Iron</keyword>
<accession>A0A816E901</accession>
<protein>
    <recommendedName>
        <fullName evidence="12">Cytochrome P450</fullName>
    </recommendedName>
</protein>
<keyword evidence="8" id="KW-0503">Monooxygenase</keyword>
<comment type="similarity">
    <text evidence="1 8">Belongs to the cytochrome P450 family.</text>
</comment>
<dbReference type="InterPro" id="IPR036396">
    <property type="entry name" value="Cyt_P450_sf"/>
</dbReference>
<evidence type="ECO:0000313" key="9">
    <source>
        <dbReference type="EMBL" id="CAF1466370.1"/>
    </source>
</evidence>
<dbReference type="GO" id="GO:0005506">
    <property type="term" value="F:iron ion binding"/>
    <property type="evidence" value="ECO:0007669"/>
    <property type="project" value="InterPro"/>
</dbReference>
<organism evidence="10 11">
    <name type="scientific">Rotaria sordida</name>
    <dbReference type="NCBI Taxonomy" id="392033"/>
    <lineage>
        <taxon>Eukaryota</taxon>
        <taxon>Metazoa</taxon>
        <taxon>Spiralia</taxon>
        <taxon>Gnathifera</taxon>
        <taxon>Rotifera</taxon>
        <taxon>Eurotatoria</taxon>
        <taxon>Bdelloidea</taxon>
        <taxon>Philodinida</taxon>
        <taxon>Philodinidae</taxon>
        <taxon>Rotaria</taxon>
    </lineage>
</organism>
<evidence type="ECO:0000256" key="8">
    <source>
        <dbReference type="RuleBase" id="RU000461"/>
    </source>
</evidence>
<evidence type="ECO:0000256" key="7">
    <source>
        <dbReference type="PIRSR" id="PIRSR602401-1"/>
    </source>
</evidence>
<dbReference type="GO" id="GO:0020037">
    <property type="term" value="F:heme binding"/>
    <property type="evidence" value="ECO:0007669"/>
    <property type="project" value="InterPro"/>
</dbReference>
<evidence type="ECO:0000256" key="5">
    <source>
        <dbReference type="ARBA" id="ARBA00023004"/>
    </source>
</evidence>
<dbReference type="PANTHER" id="PTHR24302">
    <property type="entry name" value="CYTOCHROME P450 FAMILY 3"/>
    <property type="match status" value="1"/>
</dbReference>
<dbReference type="InterPro" id="IPR001128">
    <property type="entry name" value="Cyt_P450"/>
</dbReference>
<keyword evidence="4 8" id="KW-0560">Oxidoreductase</keyword>
<evidence type="ECO:0008006" key="12">
    <source>
        <dbReference type="Google" id="ProtNLM"/>
    </source>
</evidence>
<dbReference type="InterPro" id="IPR017972">
    <property type="entry name" value="Cyt_P450_CS"/>
</dbReference>
<comment type="function">
    <text evidence="6">Cytochromes P450 are a group of heme-thiolate monooxygenases. They oxidize a variety of structurally unrelated compounds, including steroids, fatty acids, and xenobiotics.</text>
</comment>
<evidence type="ECO:0000256" key="4">
    <source>
        <dbReference type="ARBA" id="ARBA00023002"/>
    </source>
</evidence>
<dbReference type="AlphaFoldDB" id="A0A816E901"/>
<dbReference type="SUPFAM" id="SSF48264">
    <property type="entry name" value="Cytochrome P450"/>
    <property type="match status" value="1"/>
</dbReference>
<dbReference type="Proteomes" id="UP000663870">
    <property type="component" value="Unassembled WGS sequence"/>
</dbReference>
<dbReference type="GO" id="GO:0008395">
    <property type="term" value="F:steroid hydroxylase activity"/>
    <property type="evidence" value="ECO:0007669"/>
    <property type="project" value="TreeGrafter"/>
</dbReference>
<gene>
    <name evidence="10" type="ORF">JXQ802_LOCUS53562</name>
    <name evidence="9" type="ORF">PYM288_LOCUS37161</name>
</gene>
<evidence type="ECO:0000256" key="1">
    <source>
        <dbReference type="ARBA" id="ARBA00010617"/>
    </source>
</evidence>
<comment type="cofactor">
    <cofactor evidence="7">
        <name>heme</name>
        <dbReference type="ChEBI" id="CHEBI:30413"/>
    </cofactor>
</comment>
<dbReference type="Proteomes" id="UP000663854">
    <property type="component" value="Unassembled WGS sequence"/>
</dbReference>
<sequence>MDVICHCAFGIDTDMQNDLDNELMAKAAVIFKQDIERMLLTKLSRLMPWLTPLLTQLVLCQMALFRGLHKLAPTIFPDVFDKIPRFWLLSRVQQVIDTRTTSSAMTKRVDLLQLMLDTNVTRCEANVFLFMVAGFDTTSTIFAYSTYILATEPEIQKKLQAEIDDQHGKELDYDTVTKMEYMDLFLREVLRMYPASTAAVTRVCNETTTVCGHNIQKGSIIQPDILTVHYNYDLWGPEDPNRFVPERHATKRHSMALLTFGAGPRICIGMRFALMEIKMGLARLLRHYVVLPGEHLEAGFQLRETFVIQPDAVYIKLNKRH</sequence>
<dbReference type="InterPro" id="IPR050705">
    <property type="entry name" value="Cytochrome_P450_3A"/>
</dbReference>
<dbReference type="PROSITE" id="PS00086">
    <property type="entry name" value="CYTOCHROME_P450"/>
    <property type="match status" value="1"/>
</dbReference>
<name>A0A816E901_9BILA</name>
<dbReference type="EMBL" id="CAJNOL010009494">
    <property type="protein sequence ID" value="CAF1643681.1"/>
    <property type="molecule type" value="Genomic_DNA"/>
</dbReference>
<evidence type="ECO:0000256" key="3">
    <source>
        <dbReference type="ARBA" id="ARBA00022723"/>
    </source>
</evidence>
<comment type="caution">
    <text evidence="10">The sequence shown here is derived from an EMBL/GenBank/DDBJ whole genome shotgun (WGS) entry which is preliminary data.</text>
</comment>
<dbReference type="Gene3D" id="1.10.630.10">
    <property type="entry name" value="Cytochrome P450"/>
    <property type="match status" value="1"/>
</dbReference>
<dbReference type="GO" id="GO:0016705">
    <property type="term" value="F:oxidoreductase activity, acting on paired donors, with incorporation or reduction of molecular oxygen"/>
    <property type="evidence" value="ECO:0007669"/>
    <property type="project" value="InterPro"/>
</dbReference>